<evidence type="ECO:0000256" key="1">
    <source>
        <dbReference type="SAM" id="Phobius"/>
    </source>
</evidence>
<proteinExistence type="predicted"/>
<evidence type="ECO:0000313" key="2">
    <source>
        <dbReference type="EMBL" id="VTS03192.1"/>
    </source>
</evidence>
<feature type="transmembrane region" description="Helical" evidence="1">
    <location>
        <begin position="40"/>
        <end position="59"/>
    </location>
</feature>
<sequence length="77" mass="8732">MRFISGLFLIALVAVLALLTYENSSVTRVNAWSWNWDVPLPLLVAGVYVLGMVSGWWLIGLTKRSWQRVTEPDRARA</sequence>
<name>A0A6P2DMP5_9BACT</name>
<evidence type="ECO:0008006" key="4">
    <source>
        <dbReference type="Google" id="ProtNLM"/>
    </source>
</evidence>
<reference evidence="2 3" key="1">
    <citation type="submission" date="2019-05" db="EMBL/GenBank/DDBJ databases">
        <authorList>
            <consortium name="Science for Life Laboratories"/>
        </authorList>
    </citation>
    <scope>NUCLEOTIDE SEQUENCE [LARGE SCALE GENOMIC DNA]</scope>
    <source>
        <strain evidence="2">Soil9</strain>
    </source>
</reference>
<keyword evidence="1" id="KW-0472">Membrane</keyword>
<dbReference type="KEGG" id="gms:SOIL9_72650"/>
<dbReference type="EMBL" id="LR593886">
    <property type="protein sequence ID" value="VTS03192.1"/>
    <property type="molecule type" value="Genomic_DNA"/>
</dbReference>
<dbReference type="AlphaFoldDB" id="A0A6P2DMP5"/>
<evidence type="ECO:0000313" key="3">
    <source>
        <dbReference type="Proteomes" id="UP000464178"/>
    </source>
</evidence>
<dbReference type="RefSeq" id="WP_162672956.1">
    <property type="nucleotide sequence ID" value="NZ_LR593886.1"/>
</dbReference>
<dbReference type="Proteomes" id="UP000464178">
    <property type="component" value="Chromosome"/>
</dbReference>
<protein>
    <recommendedName>
        <fullName evidence="4">Lipopolysaccharide assembly protein A domain-containing protein</fullName>
    </recommendedName>
</protein>
<keyword evidence="1" id="KW-0812">Transmembrane</keyword>
<keyword evidence="3" id="KW-1185">Reference proteome</keyword>
<accession>A0A6P2DMP5</accession>
<gene>
    <name evidence="2" type="ORF">SOIL9_72650</name>
</gene>
<keyword evidence="1" id="KW-1133">Transmembrane helix</keyword>
<organism evidence="2 3">
    <name type="scientific">Gemmata massiliana</name>
    <dbReference type="NCBI Taxonomy" id="1210884"/>
    <lineage>
        <taxon>Bacteria</taxon>
        <taxon>Pseudomonadati</taxon>
        <taxon>Planctomycetota</taxon>
        <taxon>Planctomycetia</taxon>
        <taxon>Gemmatales</taxon>
        <taxon>Gemmataceae</taxon>
        <taxon>Gemmata</taxon>
    </lineage>
</organism>